<organism evidence="1 2">
    <name type="scientific">Bradyrhizobium guangzhouense</name>
    <dbReference type="NCBI Taxonomy" id="1325095"/>
    <lineage>
        <taxon>Bacteria</taxon>
        <taxon>Pseudomonadati</taxon>
        <taxon>Pseudomonadota</taxon>
        <taxon>Alphaproteobacteria</taxon>
        <taxon>Hyphomicrobiales</taxon>
        <taxon>Nitrobacteraceae</taxon>
        <taxon>Bradyrhizobium</taxon>
    </lineage>
</organism>
<protein>
    <submittedName>
        <fullName evidence="1">Uncharacterized protein</fullName>
    </submittedName>
</protein>
<comment type="caution">
    <text evidence="1">The sequence shown here is derived from an EMBL/GenBank/DDBJ whole genome shotgun (WGS) entry which is preliminary data.</text>
</comment>
<name>A0ABY0EBE2_9BRAD</name>
<evidence type="ECO:0000313" key="2">
    <source>
        <dbReference type="Proteomes" id="UP000290401"/>
    </source>
</evidence>
<keyword evidence="2" id="KW-1185">Reference proteome</keyword>
<gene>
    <name evidence="1" type="ORF">EAS56_06150</name>
</gene>
<evidence type="ECO:0000313" key="1">
    <source>
        <dbReference type="EMBL" id="RXH16571.1"/>
    </source>
</evidence>
<reference evidence="1 2" key="1">
    <citation type="submission" date="2018-10" db="EMBL/GenBank/DDBJ databases">
        <title>Bradyrhizobium sp. nov., effective nodules isolated from peanut in China.</title>
        <authorList>
            <person name="Li Y."/>
        </authorList>
    </citation>
    <scope>NUCLEOTIDE SEQUENCE [LARGE SCALE GENOMIC DNA]</scope>
    <source>
        <strain evidence="1 2">CCBAU 53426</strain>
    </source>
</reference>
<sequence>MLVMFPWLRRGPVAPTEQQLHVKQALSDYPPYAPPEWNGDLCSLADASNKYREYFLGGKDKRLEALRGFLEKFDVLVNPDDTGLMAVSTWLPQYADLLVDDLDDDTVQDAYRGFTLPWTGPLSGLNPIFDLGIYFAECLWHRRTKLGWIVLRAPDRGFGSHAISGLPGGRFFDPIRFMYVECRNIRNTKRSKQKRTQAYEDSMFLRSDTFCRRVLSYAPPGRRSRKR</sequence>
<accession>A0ABY0EBE2</accession>
<dbReference type="Proteomes" id="UP000290401">
    <property type="component" value="Unassembled WGS sequence"/>
</dbReference>
<proteinExistence type="predicted"/>
<dbReference type="EMBL" id="RDQZ01000003">
    <property type="protein sequence ID" value="RXH16571.1"/>
    <property type="molecule type" value="Genomic_DNA"/>
</dbReference>